<dbReference type="CDD" id="cd00130">
    <property type="entry name" value="PAS"/>
    <property type="match status" value="3"/>
</dbReference>
<dbReference type="SUPFAM" id="SSF47384">
    <property type="entry name" value="Homodimeric domain of signal transducing histidine kinase"/>
    <property type="match status" value="1"/>
</dbReference>
<dbReference type="InterPro" id="IPR003594">
    <property type="entry name" value="HATPase_dom"/>
</dbReference>
<dbReference type="SMART" id="SM00387">
    <property type="entry name" value="HATPase_c"/>
    <property type="match status" value="1"/>
</dbReference>
<keyword evidence="5" id="KW-0418">Kinase</keyword>
<reference evidence="11" key="1">
    <citation type="submission" date="2020-01" db="EMBL/GenBank/DDBJ databases">
        <title>Muricauda ochracea sp. nov., isolated from a tidal flat of Garorim bay in Korea.</title>
        <authorList>
            <person name="Kim D."/>
            <person name="Yoo Y."/>
            <person name="Kim J.-J."/>
        </authorList>
    </citation>
    <scope>NUCLEOTIDE SEQUENCE</scope>
    <source>
        <strain evidence="11">JGD-17</strain>
    </source>
</reference>
<gene>
    <name evidence="11" type="ORF">GTQ34_05455</name>
</gene>
<proteinExistence type="predicted"/>
<dbReference type="InterPro" id="IPR036097">
    <property type="entry name" value="HisK_dim/P_sf"/>
</dbReference>
<dbReference type="InterPro" id="IPR001610">
    <property type="entry name" value="PAC"/>
</dbReference>
<dbReference type="Gene3D" id="3.30.450.40">
    <property type="match status" value="1"/>
</dbReference>
<dbReference type="Pfam" id="PF13426">
    <property type="entry name" value="PAS_9"/>
    <property type="match status" value="4"/>
</dbReference>
<evidence type="ECO:0000256" key="2">
    <source>
        <dbReference type="ARBA" id="ARBA00012438"/>
    </source>
</evidence>
<dbReference type="RefSeq" id="WP_166522725.1">
    <property type="nucleotide sequence ID" value="NZ_JAAABI010000001.1"/>
</dbReference>
<evidence type="ECO:0000313" key="12">
    <source>
        <dbReference type="Proteomes" id="UP000667650"/>
    </source>
</evidence>
<keyword evidence="6" id="KW-0902">Two-component regulatory system</keyword>
<dbReference type="CDD" id="cd00075">
    <property type="entry name" value="HATPase"/>
    <property type="match status" value="1"/>
</dbReference>
<evidence type="ECO:0000256" key="7">
    <source>
        <dbReference type="SAM" id="Coils"/>
    </source>
</evidence>
<keyword evidence="4" id="KW-0808">Transferase</keyword>
<dbReference type="SUPFAM" id="SSF55874">
    <property type="entry name" value="ATPase domain of HSP90 chaperone/DNA topoisomerase II/histidine kinase"/>
    <property type="match status" value="1"/>
</dbReference>
<dbReference type="Gene3D" id="1.10.287.130">
    <property type="match status" value="1"/>
</dbReference>
<evidence type="ECO:0000256" key="6">
    <source>
        <dbReference type="ARBA" id="ARBA00023012"/>
    </source>
</evidence>
<name>A0A964WWU1_9FLAO</name>
<dbReference type="CDD" id="cd00082">
    <property type="entry name" value="HisKA"/>
    <property type="match status" value="1"/>
</dbReference>
<dbReference type="AlphaFoldDB" id="A0A964WWU1"/>
<feature type="domain" description="PAS" evidence="9">
    <location>
        <begin position="251"/>
        <end position="322"/>
    </location>
</feature>
<dbReference type="InterPro" id="IPR029016">
    <property type="entry name" value="GAF-like_dom_sf"/>
</dbReference>
<feature type="coiled-coil region" evidence="7">
    <location>
        <begin position="654"/>
        <end position="688"/>
    </location>
</feature>
<dbReference type="SMART" id="SM00388">
    <property type="entry name" value="HisKA"/>
    <property type="match status" value="1"/>
</dbReference>
<dbReference type="PANTHER" id="PTHR43711">
    <property type="entry name" value="TWO-COMPONENT HISTIDINE KINASE"/>
    <property type="match status" value="1"/>
</dbReference>
<dbReference type="InterPro" id="IPR003018">
    <property type="entry name" value="GAF"/>
</dbReference>
<dbReference type="SMART" id="SM00086">
    <property type="entry name" value="PAC"/>
    <property type="match status" value="3"/>
</dbReference>
<dbReference type="InterPro" id="IPR000700">
    <property type="entry name" value="PAS-assoc_C"/>
</dbReference>
<dbReference type="PROSITE" id="PS50112">
    <property type="entry name" value="PAS"/>
    <property type="match status" value="3"/>
</dbReference>
<dbReference type="InterPro" id="IPR035965">
    <property type="entry name" value="PAS-like_dom_sf"/>
</dbReference>
<dbReference type="Gene3D" id="3.30.565.10">
    <property type="entry name" value="Histidine kinase-like ATPase, C-terminal domain"/>
    <property type="match status" value="1"/>
</dbReference>
<dbReference type="EMBL" id="JAAABI010000001">
    <property type="protein sequence ID" value="NAY91360.1"/>
    <property type="molecule type" value="Genomic_DNA"/>
</dbReference>
<evidence type="ECO:0000259" key="10">
    <source>
        <dbReference type="PROSITE" id="PS50113"/>
    </source>
</evidence>
<dbReference type="SUPFAM" id="SSF55785">
    <property type="entry name" value="PYP-like sensor domain (PAS domain)"/>
    <property type="match status" value="4"/>
</dbReference>
<dbReference type="InterPro" id="IPR036890">
    <property type="entry name" value="HATPase_C_sf"/>
</dbReference>
<dbReference type="SMART" id="SM00065">
    <property type="entry name" value="GAF"/>
    <property type="match status" value="1"/>
</dbReference>
<evidence type="ECO:0000256" key="5">
    <source>
        <dbReference type="ARBA" id="ARBA00022777"/>
    </source>
</evidence>
<feature type="domain" description="PAC" evidence="10">
    <location>
        <begin position="452"/>
        <end position="504"/>
    </location>
</feature>
<feature type="domain" description="PAS" evidence="9">
    <location>
        <begin position="6"/>
        <end position="53"/>
    </location>
</feature>
<dbReference type="Pfam" id="PF02518">
    <property type="entry name" value="HATPase_c"/>
    <property type="match status" value="1"/>
</dbReference>
<evidence type="ECO:0000259" key="8">
    <source>
        <dbReference type="PROSITE" id="PS50109"/>
    </source>
</evidence>
<evidence type="ECO:0000256" key="3">
    <source>
        <dbReference type="ARBA" id="ARBA00022553"/>
    </source>
</evidence>
<dbReference type="Gene3D" id="3.30.450.20">
    <property type="entry name" value="PAS domain"/>
    <property type="match status" value="5"/>
</dbReference>
<accession>A0A964WWU1</accession>
<feature type="coiled-coil region" evidence="7">
    <location>
        <begin position="823"/>
        <end position="852"/>
    </location>
</feature>
<evidence type="ECO:0000313" key="11">
    <source>
        <dbReference type="EMBL" id="NAY91360.1"/>
    </source>
</evidence>
<dbReference type="NCBIfam" id="TIGR00229">
    <property type="entry name" value="sensory_box"/>
    <property type="match status" value="3"/>
</dbReference>
<dbReference type="PRINTS" id="PR00344">
    <property type="entry name" value="BCTRLSENSOR"/>
</dbReference>
<dbReference type="Pfam" id="PF00512">
    <property type="entry name" value="HisKA"/>
    <property type="match status" value="1"/>
</dbReference>
<dbReference type="EC" id="2.7.13.3" evidence="2"/>
<dbReference type="InterPro" id="IPR004358">
    <property type="entry name" value="Sig_transdc_His_kin-like_C"/>
</dbReference>
<dbReference type="InterPro" id="IPR003661">
    <property type="entry name" value="HisK_dim/P_dom"/>
</dbReference>
<dbReference type="PROSITE" id="PS50109">
    <property type="entry name" value="HIS_KIN"/>
    <property type="match status" value="1"/>
</dbReference>
<dbReference type="FunFam" id="3.30.565.10:FF:000006">
    <property type="entry name" value="Sensor histidine kinase WalK"/>
    <property type="match status" value="1"/>
</dbReference>
<dbReference type="InterPro" id="IPR005467">
    <property type="entry name" value="His_kinase_dom"/>
</dbReference>
<dbReference type="PROSITE" id="PS50113">
    <property type="entry name" value="PAC"/>
    <property type="match status" value="2"/>
</dbReference>
<evidence type="ECO:0000256" key="4">
    <source>
        <dbReference type="ARBA" id="ARBA00022679"/>
    </source>
</evidence>
<evidence type="ECO:0000256" key="1">
    <source>
        <dbReference type="ARBA" id="ARBA00000085"/>
    </source>
</evidence>
<feature type="domain" description="PAC" evidence="10">
    <location>
        <begin position="327"/>
        <end position="379"/>
    </location>
</feature>
<organism evidence="11 12">
    <name type="scientific">Flagellimonas ochracea</name>
    <dbReference type="NCBI Taxonomy" id="2696472"/>
    <lineage>
        <taxon>Bacteria</taxon>
        <taxon>Pseudomonadati</taxon>
        <taxon>Bacteroidota</taxon>
        <taxon>Flavobacteriia</taxon>
        <taxon>Flavobacteriales</taxon>
        <taxon>Flavobacteriaceae</taxon>
        <taxon>Flagellimonas</taxon>
    </lineage>
</organism>
<sequence length="1076" mass="123398">MDVLNDLELFESAFQATTDGILVIDEEGLILRTNPSLDSMFGFVKKDLIQNNMKSLFPNLWAQIRESKGLDNRNKSHNLKDKTITWGYKKDGSQIPLEVRWIFKTIQKEFRILVFVRDITTKELIGQELHIQEVKNKALLEAIPDMMFILNNKGDFVDFYIPEHQETLFSKEEMGNAKIVDLFPSKMYPDLHKSYSKIVKTRENQQVELRIDKNGLKDYEIRLVPMNNLNVMGIVREITEAKQVESSLRREKEKLQQYLNIAASMFVVINIDHRIELVNDKACEVLGYQKEELLGKDWFHTCLPEEERAMILEMFDDVMNSKKPLEGFYENHIITKKGKKRLIRWRNSMLTDSNGKAISSLSSGIDITERKATLDMLHLRNRALEAASNSIIISDAKKTDMPIIFSNDAFQKMTGYSENEILGKNCRFLQSDDRDQEEIAIIRRALDQGEGCQVELRNYKKDGTLFWNQLTITPVHDKAGKLTHFIGVQRDITERVKEEQLQVQVRQILEMATKNRPLKEICEEIVKGVEAYLNRGRAVVYAVNPYTKRLQTLAAPHVPKSFLAGVEGVSVGQKKCSCCTAAYLKEEVIVSDIEASEEWKELGELALKNDIRASWSFPIADSTDEVLGTFTIYLDQTVRPSKRELEVVKDMAKLSGLAAERHTIKRKLEESQKQLQEYAKSLEKEVSKRTAALRKTVMKLVETNQRLTEQSQLAKTNQEIFSAIAQNFPKGVIFVFNAQMEFVFIEGEELSRINLNKDDFKGKHIDDISVFSENRMNRIKDDIRKTLDGEHLSFEIDYGTEVYAVNSAPLKAIDDTVWALFVYSNITEQKQVEKEIRRNLQKEKELSELKSRFVSMASHEFRTPLSAILSSAILIEKQNAPDKVEKRKKYVDQIKSNVRNLVVILNDFLSLGKLEEGKTVSHPEYFNLLDLTAALIEEMTADKKDAQTVVLNHQGEPIPVFLDPKLTRHILINLLSNAMKYSQSDTTILVSVVFKEDEVLLHIKDQGIGIPLGEQEHLFERFFRARNSENIQGTGIGLHIVKQYVELMNGEVTFISEEGIGTTFTLSFPINSTIRI</sequence>
<feature type="domain" description="Histidine kinase" evidence="8">
    <location>
        <begin position="856"/>
        <end position="1072"/>
    </location>
</feature>
<comment type="caution">
    <text evidence="11">The sequence shown here is derived from an EMBL/GenBank/DDBJ whole genome shotgun (WGS) entry which is preliminary data.</text>
</comment>
<comment type="catalytic activity">
    <reaction evidence="1">
        <text>ATP + protein L-histidine = ADP + protein N-phospho-L-histidine.</text>
        <dbReference type="EC" id="2.7.13.3"/>
    </reaction>
</comment>
<evidence type="ECO:0000259" key="9">
    <source>
        <dbReference type="PROSITE" id="PS50112"/>
    </source>
</evidence>
<dbReference type="Proteomes" id="UP000667650">
    <property type="component" value="Unassembled WGS sequence"/>
</dbReference>
<dbReference type="SUPFAM" id="SSF55781">
    <property type="entry name" value="GAF domain-like"/>
    <property type="match status" value="1"/>
</dbReference>
<dbReference type="Pfam" id="PF13185">
    <property type="entry name" value="GAF_2"/>
    <property type="match status" value="1"/>
</dbReference>
<dbReference type="PANTHER" id="PTHR43711:SF26">
    <property type="entry name" value="SENSOR HISTIDINE KINASE RCSC"/>
    <property type="match status" value="1"/>
</dbReference>
<dbReference type="GO" id="GO:0000155">
    <property type="term" value="F:phosphorelay sensor kinase activity"/>
    <property type="evidence" value="ECO:0007669"/>
    <property type="project" value="InterPro"/>
</dbReference>
<dbReference type="InterPro" id="IPR050736">
    <property type="entry name" value="Sensor_HK_Regulatory"/>
</dbReference>
<keyword evidence="3" id="KW-0597">Phosphoprotein</keyword>
<feature type="domain" description="PAS" evidence="9">
    <location>
        <begin position="382"/>
        <end position="449"/>
    </location>
</feature>
<keyword evidence="12" id="KW-1185">Reference proteome</keyword>
<protein>
    <recommendedName>
        <fullName evidence="2">histidine kinase</fullName>
        <ecNumber evidence="2">2.7.13.3</ecNumber>
    </recommendedName>
</protein>
<keyword evidence="7" id="KW-0175">Coiled coil</keyword>
<dbReference type="SMART" id="SM00091">
    <property type="entry name" value="PAS"/>
    <property type="match status" value="5"/>
</dbReference>
<dbReference type="InterPro" id="IPR000014">
    <property type="entry name" value="PAS"/>
</dbReference>